<dbReference type="Pfam" id="PF05008">
    <property type="entry name" value="V-SNARE"/>
    <property type="match status" value="1"/>
</dbReference>
<accession>A0A830BWL9</accession>
<keyword evidence="2" id="KW-0813">Transport</keyword>
<dbReference type="PIRSF" id="PIRSF028865">
    <property type="entry name" value="Membrin-2"/>
    <property type="match status" value="1"/>
</dbReference>
<evidence type="ECO:0000313" key="12">
    <source>
        <dbReference type="Proteomes" id="UP000653305"/>
    </source>
</evidence>
<dbReference type="InterPro" id="IPR027027">
    <property type="entry name" value="GOSR2/Membrin/Bos1"/>
</dbReference>
<dbReference type="GO" id="GO:0031201">
    <property type="term" value="C:SNARE complex"/>
    <property type="evidence" value="ECO:0007669"/>
    <property type="project" value="TreeGrafter"/>
</dbReference>
<dbReference type="InterPro" id="IPR007705">
    <property type="entry name" value="Vesicle_trsprt_v-SNARE_N"/>
</dbReference>
<dbReference type="SUPFAM" id="SSF47661">
    <property type="entry name" value="t-snare proteins"/>
    <property type="match status" value="1"/>
</dbReference>
<dbReference type="GO" id="GO:0000149">
    <property type="term" value="F:SNARE binding"/>
    <property type="evidence" value="ECO:0007669"/>
    <property type="project" value="TreeGrafter"/>
</dbReference>
<dbReference type="InterPro" id="IPR038407">
    <property type="entry name" value="v-SNARE_N_sf"/>
</dbReference>
<proteinExistence type="inferred from homology"/>
<dbReference type="CDD" id="cd15862">
    <property type="entry name" value="SNARE_Vti1"/>
    <property type="match status" value="1"/>
</dbReference>
<reference evidence="11" key="1">
    <citation type="submission" date="2020-07" db="EMBL/GenBank/DDBJ databases">
        <title>Ethylene signaling mediates host invasion by parasitic plants.</title>
        <authorList>
            <person name="Yoshida S."/>
        </authorList>
    </citation>
    <scope>NUCLEOTIDE SEQUENCE</scope>
    <source>
        <strain evidence="11">Okayama</strain>
    </source>
</reference>
<keyword evidence="6" id="KW-0175">Coiled coil</keyword>
<dbReference type="EMBL" id="BMAC01000216">
    <property type="protein sequence ID" value="GFP90382.1"/>
    <property type="molecule type" value="Genomic_DNA"/>
</dbReference>
<dbReference type="PANTHER" id="PTHR21230">
    <property type="entry name" value="VESICLE TRANSPORT V-SNARE PROTEIN VTI1-RELATED"/>
    <property type="match status" value="1"/>
</dbReference>
<dbReference type="AlphaFoldDB" id="A0A830BWL9"/>
<protein>
    <submittedName>
        <fullName evidence="11">Vesicle transport v-snare 13</fullName>
    </submittedName>
</protein>
<organism evidence="11 12">
    <name type="scientific">Phtheirospermum japonicum</name>
    <dbReference type="NCBI Taxonomy" id="374723"/>
    <lineage>
        <taxon>Eukaryota</taxon>
        <taxon>Viridiplantae</taxon>
        <taxon>Streptophyta</taxon>
        <taxon>Embryophyta</taxon>
        <taxon>Tracheophyta</taxon>
        <taxon>Spermatophyta</taxon>
        <taxon>Magnoliopsida</taxon>
        <taxon>eudicotyledons</taxon>
        <taxon>Gunneridae</taxon>
        <taxon>Pentapetalae</taxon>
        <taxon>asterids</taxon>
        <taxon>lamiids</taxon>
        <taxon>Lamiales</taxon>
        <taxon>Orobanchaceae</taxon>
        <taxon>Orobanchaceae incertae sedis</taxon>
        <taxon>Phtheirospermum</taxon>
    </lineage>
</organism>
<dbReference type="Gene3D" id="1.20.58.400">
    <property type="entry name" value="t-snare proteins"/>
    <property type="match status" value="1"/>
</dbReference>
<keyword evidence="3 9" id="KW-0812">Transmembrane</keyword>
<evidence type="ECO:0000256" key="5">
    <source>
        <dbReference type="ARBA" id="ARBA00022989"/>
    </source>
</evidence>
<dbReference type="GO" id="GO:0005789">
    <property type="term" value="C:endoplasmic reticulum membrane"/>
    <property type="evidence" value="ECO:0007669"/>
    <property type="project" value="TreeGrafter"/>
</dbReference>
<dbReference type="FunFam" id="1.20.5.110:FF:000002">
    <property type="entry name" value="Vesicle transport through interaction with t-SNAREsB"/>
    <property type="match status" value="1"/>
</dbReference>
<dbReference type="GO" id="GO:0006886">
    <property type="term" value="P:intracellular protein transport"/>
    <property type="evidence" value="ECO:0007669"/>
    <property type="project" value="InterPro"/>
</dbReference>
<comment type="caution">
    <text evidence="11">The sequence shown here is derived from an EMBL/GenBank/DDBJ whole genome shotgun (WGS) entry which is preliminary data.</text>
</comment>
<keyword evidence="5 9" id="KW-1133">Transmembrane helix</keyword>
<dbReference type="Pfam" id="PF12352">
    <property type="entry name" value="V-SNARE_C"/>
    <property type="match status" value="1"/>
</dbReference>
<dbReference type="InterPro" id="IPR010989">
    <property type="entry name" value="SNARE"/>
</dbReference>
<evidence type="ECO:0000313" key="11">
    <source>
        <dbReference type="EMBL" id="GFP90382.1"/>
    </source>
</evidence>
<dbReference type="OrthoDB" id="430637at2759"/>
<evidence type="ECO:0000256" key="4">
    <source>
        <dbReference type="ARBA" id="ARBA00022927"/>
    </source>
</evidence>
<dbReference type="GO" id="GO:0005794">
    <property type="term" value="C:Golgi apparatus"/>
    <property type="evidence" value="ECO:0007669"/>
    <property type="project" value="InterPro"/>
</dbReference>
<evidence type="ECO:0000256" key="6">
    <source>
        <dbReference type="ARBA" id="ARBA00023054"/>
    </source>
</evidence>
<gene>
    <name evidence="11" type="ORF">PHJA_001182100</name>
</gene>
<dbReference type="GO" id="GO:0012507">
    <property type="term" value="C:ER to Golgi transport vesicle membrane"/>
    <property type="evidence" value="ECO:0007669"/>
    <property type="project" value="TreeGrafter"/>
</dbReference>
<dbReference type="PANTHER" id="PTHR21230:SF67">
    <property type="entry name" value="VESICLE TRANSPORT V-SNARE 11-RELATED"/>
    <property type="match status" value="1"/>
</dbReference>
<dbReference type="GO" id="GO:0005484">
    <property type="term" value="F:SNAP receptor activity"/>
    <property type="evidence" value="ECO:0007669"/>
    <property type="project" value="InterPro"/>
</dbReference>
<evidence type="ECO:0000256" key="8">
    <source>
        <dbReference type="ARBA" id="ARBA00060376"/>
    </source>
</evidence>
<evidence type="ECO:0000259" key="10">
    <source>
        <dbReference type="Pfam" id="PF05008"/>
    </source>
</evidence>
<dbReference type="SUPFAM" id="SSF58038">
    <property type="entry name" value="SNARE fusion complex"/>
    <property type="match status" value="1"/>
</dbReference>
<evidence type="ECO:0000256" key="2">
    <source>
        <dbReference type="ARBA" id="ARBA00022448"/>
    </source>
</evidence>
<dbReference type="Gene3D" id="1.20.5.110">
    <property type="match status" value="1"/>
</dbReference>
<keyword evidence="4" id="KW-0653">Protein transport</keyword>
<keyword evidence="12" id="KW-1185">Reference proteome</keyword>
<name>A0A830BWL9_9LAMI</name>
<evidence type="ECO:0000256" key="3">
    <source>
        <dbReference type="ARBA" id="ARBA00022692"/>
    </source>
</evidence>
<dbReference type="GO" id="GO:0031902">
    <property type="term" value="C:late endosome membrane"/>
    <property type="evidence" value="ECO:0007669"/>
    <property type="project" value="TreeGrafter"/>
</dbReference>
<feature type="transmembrane region" description="Helical" evidence="9">
    <location>
        <begin position="198"/>
        <end position="217"/>
    </location>
</feature>
<sequence>MSAAFEGYEKQYCELSANLAKKCSSASLLDGEQKKQKVFEINTGIDQAEALIRKMDLEARSLQPNIKAVLLAKLREYKSDLNNLKSTVKRIGSTNLNQAARDELLEAGMADTVAVSGNQRDRLLMSTERLNNSSNRIRDSRKVMLETEELGVSLLHDLHQQRQSLMHANNTMHGVDDNISRSRKIMTNMSRRMDRNKCMIGTIITVLVIAIAVILYFKLVK</sequence>
<keyword evidence="7 9" id="KW-0472">Membrane</keyword>
<feature type="domain" description="Vesicle transport v-SNARE N-terminal" evidence="10">
    <location>
        <begin position="1"/>
        <end position="90"/>
    </location>
</feature>
<dbReference type="FunFam" id="1.20.58.400:FF:000001">
    <property type="entry name" value="Vesicle transport through interaction with t-SNAREs homolog 1A"/>
    <property type="match status" value="1"/>
</dbReference>
<dbReference type="Proteomes" id="UP000653305">
    <property type="component" value="Unassembled WGS sequence"/>
</dbReference>
<evidence type="ECO:0000256" key="1">
    <source>
        <dbReference type="ARBA" id="ARBA00006108"/>
    </source>
</evidence>
<evidence type="ECO:0000256" key="9">
    <source>
        <dbReference type="SAM" id="Phobius"/>
    </source>
</evidence>
<comment type="similarity">
    <text evidence="1">Belongs to the VTI1 family.</text>
</comment>
<comment type="subcellular location">
    <subcellularLocation>
        <location evidence="8">Prevacuolar compartment membrane</location>
        <topology evidence="8">Single-pass type IV membrane protein</topology>
    </subcellularLocation>
</comment>
<dbReference type="GO" id="GO:0006906">
    <property type="term" value="P:vesicle fusion"/>
    <property type="evidence" value="ECO:0007669"/>
    <property type="project" value="TreeGrafter"/>
</dbReference>
<evidence type="ECO:0000256" key="7">
    <source>
        <dbReference type="ARBA" id="ARBA00023136"/>
    </source>
</evidence>